<dbReference type="PANTHER" id="PTHR45436:SF9">
    <property type="entry name" value="SENSOR PROTEIN"/>
    <property type="match status" value="1"/>
</dbReference>
<comment type="catalytic activity">
    <reaction evidence="1 14">
        <text>ATP + protein L-histidine = ADP + protein N-phospho-L-histidine.</text>
        <dbReference type="EC" id="2.7.13.3"/>
    </reaction>
</comment>
<dbReference type="SMART" id="SM00388">
    <property type="entry name" value="HisKA"/>
    <property type="match status" value="1"/>
</dbReference>
<dbReference type="GO" id="GO:0005886">
    <property type="term" value="C:plasma membrane"/>
    <property type="evidence" value="ECO:0007669"/>
    <property type="project" value="UniProtKB-SubCell"/>
</dbReference>
<dbReference type="InterPro" id="IPR004358">
    <property type="entry name" value="Sig_transdc_His_kin-like_C"/>
</dbReference>
<keyword evidence="8 14" id="KW-0547">Nucleotide-binding</keyword>
<dbReference type="InterPro" id="IPR006290">
    <property type="entry name" value="CztS_silS_copS"/>
</dbReference>
<evidence type="ECO:0000259" key="16">
    <source>
        <dbReference type="PROSITE" id="PS50885"/>
    </source>
</evidence>
<evidence type="ECO:0000256" key="4">
    <source>
        <dbReference type="ARBA" id="ARBA00022519"/>
    </source>
</evidence>
<comment type="subcellular location">
    <subcellularLocation>
        <location evidence="2 14">Cell inner membrane</location>
    </subcellularLocation>
</comment>
<feature type="transmembrane region" description="Helical" evidence="14">
    <location>
        <begin position="156"/>
        <end position="180"/>
    </location>
</feature>
<dbReference type="SMART" id="SM00387">
    <property type="entry name" value="HATPase_c"/>
    <property type="match status" value="1"/>
</dbReference>
<dbReference type="NCBIfam" id="TIGR01386">
    <property type="entry name" value="cztS_silS_copS"/>
    <property type="match status" value="1"/>
</dbReference>
<dbReference type="Proteomes" id="UP000439986">
    <property type="component" value="Unassembled WGS sequence"/>
</dbReference>
<dbReference type="RefSeq" id="WP_154356403.1">
    <property type="nucleotide sequence ID" value="NZ_WKJL01000002.1"/>
</dbReference>
<evidence type="ECO:0000256" key="11">
    <source>
        <dbReference type="ARBA" id="ARBA00022989"/>
    </source>
</evidence>
<feature type="transmembrane region" description="Helical" evidence="14">
    <location>
        <begin position="12"/>
        <end position="32"/>
    </location>
</feature>
<dbReference type="Gene3D" id="6.10.340.10">
    <property type="match status" value="1"/>
</dbReference>
<dbReference type="PRINTS" id="PR00344">
    <property type="entry name" value="BCTRLSENSOR"/>
</dbReference>
<dbReference type="InterPro" id="IPR003661">
    <property type="entry name" value="HisK_dim/P_dom"/>
</dbReference>
<dbReference type="GO" id="GO:0000155">
    <property type="term" value="F:phosphorelay sensor kinase activity"/>
    <property type="evidence" value="ECO:0007669"/>
    <property type="project" value="InterPro"/>
</dbReference>
<evidence type="ECO:0000256" key="6">
    <source>
        <dbReference type="ARBA" id="ARBA00022679"/>
    </source>
</evidence>
<accession>A0A844D7V8</accession>
<evidence type="ECO:0000256" key="10">
    <source>
        <dbReference type="ARBA" id="ARBA00022840"/>
    </source>
</evidence>
<keyword evidence="18" id="KW-1185">Reference proteome</keyword>
<evidence type="ECO:0000256" key="7">
    <source>
        <dbReference type="ARBA" id="ARBA00022692"/>
    </source>
</evidence>
<evidence type="ECO:0000259" key="15">
    <source>
        <dbReference type="PROSITE" id="PS50109"/>
    </source>
</evidence>
<evidence type="ECO:0000256" key="5">
    <source>
        <dbReference type="ARBA" id="ARBA00022553"/>
    </source>
</evidence>
<gene>
    <name evidence="17" type="ORF">GJ698_04400</name>
</gene>
<evidence type="ECO:0000256" key="14">
    <source>
        <dbReference type="RuleBase" id="RU364088"/>
    </source>
</evidence>
<dbReference type="SMART" id="SM00304">
    <property type="entry name" value="HAMP"/>
    <property type="match status" value="1"/>
</dbReference>
<organism evidence="17 18">
    <name type="scientific">Duganella aquatilis</name>
    <dbReference type="NCBI Taxonomy" id="2666082"/>
    <lineage>
        <taxon>Bacteria</taxon>
        <taxon>Pseudomonadati</taxon>
        <taxon>Pseudomonadota</taxon>
        <taxon>Betaproteobacteria</taxon>
        <taxon>Burkholderiales</taxon>
        <taxon>Oxalobacteraceae</taxon>
        <taxon>Telluria group</taxon>
        <taxon>Duganella</taxon>
    </lineage>
</organism>
<keyword evidence="12 14" id="KW-0902">Two-component regulatory system</keyword>
<evidence type="ECO:0000313" key="18">
    <source>
        <dbReference type="Proteomes" id="UP000439986"/>
    </source>
</evidence>
<dbReference type="Pfam" id="PF02518">
    <property type="entry name" value="HATPase_c"/>
    <property type="match status" value="1"/>
</dbReference>
<dbReference type="Pfam" id="PF00512">
    <property type="entry name" value="HisKA"/>
    <property type="match status" value="1"/>
</dbReference>
<dbReference type="InterPro" id="IPR050428">
    <property type="entry name" value="TCS_sensor_his_kinase"/>
</dbReference>
<keyword evidence="6 14" id="KW-0808">Transferase</keyword>
<dbReference type="SUPFAM" id="SSF47384">
    <property type="entry name" value="Homodimeric domain of signal transducing histidine kinase"/>
    <property type="match status" value="1"/>
</dbReference>
<sequence>MKNSITRRLVTLFTLTTLVVIVLISFVLNHLLKQQLIEYQRHQVDAALHDRAYQIERADAADRWERVDRKMETLTPSDGGMRYWVLSDDPRYRYGTDLAAVAGHEATATQLSLVTVPGRAYPYHVLSQHFEANGERPPVTLVVGIDTRPYAEARRVFLIALIVLSVTAAAAMYALGHFVARLGLQPLQQLSDQAGKLNATNLAQRLLISPLPEELAGVTGAFNGALDRLETAYLQLEAFNADVAHELRTPLANLIGLTQVALAKPRNAADLTEFMQSNLEELERLRSIINDMLFLARADRGEAPPTLVDTSVADEVNKAVEFLEFTLDEAGKSITVEGDLATRAPLDAPLFRRAMVNLLDNAIRYSGEQAHVRVRIAGDGRSVVVEVINPGLTIDPVHLPRLFDRFYRADPSRQGSEEQKGHGLGLSIVKAIAQMHRGAVFARSADGVTTIGFSATQGRNDGRDRIENIAKI</sequence>
<dbReference type="InterPro" id="IPR003594">
    <property type="entry name" value="HATPase_dom"/>
</dbReference>
<dbReference type="InterPro" id="IPR005467">
    <property type="entry name" value="His_kinase_dom"/>
</dbReference>
<comment type="caution">
    <text evidence="17">The sequence shown here is derived from an EMBL/GenBank/DDBJ whole genome shotgun (WGS) entry which is preliminary data.</text>
</comment>
<evidence type="ECO:0000256" key="12">
    <source>
        <dbReference type="ARBA" id="ARBA00023012"/>
    </source>
</evidence>
<keyword evidence="9 14" id="KW-0418">Kinase</keyword>
<dbReference type="InterPro" id="IPR036097">
    <property type="entry name" value="HisK_dim/P_sf"/>
</dbReference>
<evidence type="ECO:0000256" key="1">
    <source>
        <dbReference type="ARBA" id="ARBA00000085"/>
    </source>
</evidence>
<keyword evidence="4 14" id="KW-0997">Cell inner membrane</keyword>
<feature type="domain" description="Histidine kinase" evidence="15">
    <location>
        <begin position="242"/>
        <end position="459"/>
    </location>
</feature>
<feature type="domain" description="HAMP" evidence="16">
    <location>
        <begin position="181"/>
        <end position="234"/>
    </location>
</feature>
<dbReference type="Gene3D" id="1.10.287.130">
    <property type="match status" value="1"/>
</dbReference>
<dbReference type="InterPro" id="IPR003660">
    <property type="entry name" value="HAMP_dom"/>
</dbReference>
<dbReference type="AlphaFoldDB" id="A0A844D7V8"/>
<dbReference type="Pfam" id="PF00672">
    <property type="entry name" value="HAMP"/>
    <property type="match status" value="1"/>
</dbReference>
<keyword evidence="5" id="KW-0597">Phosphoprotein</keyword>
<evidence type="ECO:0000256" key="2">
    <source>
        <dbReference type="ARBA" id="ARBA00004533"/>
    </source>
</evidence>
<dbReference type="EMBL" id="WKJL01000002">
    <property type="protein sequence ID" value="MRW83329.1"/>
    <property type="molecule type" value="Genomic_DNA"/>
</dbReference>
<dbReference type="InterPro" id="IPR036890">
    <property type="entry name" value="HATPase_C_sf"/>
</dbReference>
<dbReference type="PROSITE" id="PS50109">
    <property type="entry name" value="HIS_KIN"/>
    <property type="match status" value="1"/>
</dbReference>
<dbReference type="Gene3D" id="3.30.565.10">
    <property type="entry name" value="Histidine kinase-like ATPase, C-terminal domain"/>
    <property type="match status" value="1"/>
</dbReference>
<dbReference type="PROSITE" id="PS50885">
    <property type="entry name" value="HAMP"/>
    <property type="match status" value="1"/>
</dbReference>
<evidence type="ECO:0000256" key="13">
    <source>
        <dbReference type="ARBA" id="ARBA00023136"/>
    </source>
</evidence>
<keyword evidence="11 14" id="KW-1133">Transmembrane helix</keyword>
<dbReference type="EC" id="2.7.13.3" evidence="14"/>
<reference evidence="17 18" key="1">
    <citation type="submission" date="2019-11" db="EMBL/GenBank/DDBJ databases">
        <title>Novel species isolated from a subtropical stream in China.</title>
        <authorList>
            <person name="Lu H."/>
        </authorList>
    </citation>
    <scope>NUCLEOTIDE SEQUENCE [LARGE SCALE GENOMIC DNA]</scope>
    <source>
        <strain evidence="17 18">FT26W</strain>
    </source>
</reference>
<dbReference type="GO" id="GO:0005524">
    <property type="term" value="F:ATP binding"/>
    <property type="evidence" value="ECO:0007669"/>
    <property type="project" value="UniProtKB-KW"/>
</dbReference>
<evidence type="ECO:0000313" key="17">
    <source>
        <dbReference type="EMBL" id="MRW83329.1"/>
    </source>
</evidence>
<name>A0A844D7V8_9BURK</name>
<comment type="function">
    <text evidence="14">Member of a two-component regulatory system.</text>
</comment>
<dbReference type="CDD" id="cd00082">
    <property type="entry name" value="HisKA"/>
    <property type="match status" value="1"/>
</dbReference>
<evidence type="ECO:0000256" key="3">
    <source>
        <dbReference type="ARBA" id="ARBA00022475"/>
    </source>
</evidence>
<evidence type="ECO:0000256" key="8">
    <source>
        <dbReference type="ARBA" id="ARBA00022741"/>
    </source>
</evidence>
<evidence type="ECO:0000256" key="9">
    <source>
        <dbReference type="ARBA" id="ARBA00022777"/>
    </source>
</evidence>
<protein>
    <recommendedName>
        <fullName evidence="14">Sensor protein</fullName>
        <ecNumber evidence="14">2.7.13.3</ecNumber>
    </recommendedName>
</protein>
<dbReference type="FunFam" id="1.10.287.130:FF:000001">
    <property type="entry name" value="Two-component sensor histidine kinase"/>
    <property type="match status" value="1"/>
</dbReference>
<keyword evidence="3 14" id="KW-1003">Cell membrane</keyword>
<proteinExistence type="predicted"/>
<keyword evidence="10 14" id="KW-0067">ATP-binding</keyword>
<dbReference type="SUPFAM" id="SSF55874">
    <property type="entry name" value="ATPase domain of HSP90 chaperone/DNA topoisomerase II/histidine kinase"/>
    <property type="match status" value="1"/>
</dbReference>
<keyword evidence="7 14" id="KW-0812">Transmembrane</keyword>
<keyword evidence="13 14" id="KW-0472">Membrane</keyword>
<dbReference type="PANTHER" id="PTHR45436">
    <property type="entry name" value="SENSOR HISTIDINE KINASE YKOH"/>
    <property type="match status" value="1"/>
</dbReference>